<feature type="transmembrane region" description="Helical" evidence="1">
    <location>
        <begin position="49"/>
        <end position="71"/>
    </location>
</feature>
<sequence length="77" mass="8537">MTRRSAGVAFIGFAIWLFGIRYVAAAIYGAGISVDNEYSKETFARFLSYIGDLPLTLSIVSLVIGLLYLLWAEREAK</sequence>
<dbReference type="RefSeq" id="WP_267151538.1">
    <property type="nucleotide sequence ID" value="NZ_JAPMLT010000004.1"/>
</dbReference>
<protein>
    <submittedName>
        <fullName evidence="2">Uncharacterized protein</fullName>
    </submittedName>
</protein>
<proteinExistence type="predicted"/>
<name>A0ABT3X057_9BACL</name>
<evidence type="ECO:0000256" key="1">
    <source>
        <dbReference type="SAM" id="Phobius"/>
    </source>
</evidence>
<reference evidence="2 3" key="1">
    <citation type="submission" date="2022-11" db="EMBL/GenBank/DDBJ databases">
        <title>Study of microbial diversity in lake waters.</title>
        <authorList>
            <person name="Zhang J."/>
        </authorList>
    </citation>
    <scope>NUCLEOTIDE SEQUENCE [LARGE SCALE GENOMIC DNA]</scope>
    <source>
        <strain evidence="2 3">DT12</strain>
    </source>
</reference>
<gene>
    <name evidence="2" type="ORF">OS242_09975</name>
</gene>
<evidence type="ECO:0000313" key="2">
    <source>
        <dbReference type="EMBL" id="MCX7570290.1"/>
    </source>
</evidence>
<accession>A0ABT3X057</accession>
<evidence type="ECO:0000313" key="3">
    <source>
        <dbReference type="Proteomes" id="UP001208017"/>
    </source>
</evidence>
<keyword evidence="1" id="KW-1133">Transmembrane helix</keyword>
<keyword evidence="3" id="KW-1185">Reference proteome</keyword>
<dbReference type="Proteomes" id="UP001208017">
    <property type="component" value="Unassembled WGS sequence"/>
</dbReference>
<comment type="caution">
    <text evidence="2">The sequence shown here is derived from an EMBL/GenBank/DDBJ whole genome shotgun (WGS) entry which is preliminary data.</text>
</comment>
<dbReference type="EMBL" id="JAPMLT010000004">
    <property type="protein sequence ID" value="MCX7570290.1"/>
    <property type="molecule type" value="Genomic_DNA"/>
</dbReference>
<organism evidence="2 3">
    <name type="scientific">Tumebacillus lacus</name>
    <dbReference type="NCBI Taxonomy" id="2995335"/>
    <lineage>
        <taxon>Bacteria</taxon>
        <taxon>Bacillati</taxon>
        <taxon>Bacillota</taxon>
        <taxon>Bacilli</taxon>
        <taxon>Bacillales</taxon>
        <taxon>Alicyclobacillaceae</taxon>
        <taxon>Tumebacillus</taxon>
    </lineage>
</organism>
<keyword evidence="1" id="KW-0472">Membrane</keyword>
<keyword evidence="1" id="KW-0812">Transmembrane</keyword>